<feature type="signal peptide" evidence="1">
    <location>
        <begin position="1"/>
        <end position="20"/>
    </location>
</feature>
<evidence type="ECO:0008006" key="6">
    <source>
        <dbReference type="Google" id="ProtNLM"/>
    </source>
</evidence>
<keyword evidence="1" id="KW-0732">Signal</keyword>
<dbReference type="OrthoDB" id="6225858at2"/>
<dbReference type="AlphaFoldDB" id="A0A5S9NAM7"/>
<dbReference type="RefSeq" id="WP_159267624.1">
    <property type="nucleotide sequence ID" value="NZ_CACSIK010000001.1"/>
</dbReference>
<evidence type="ECO:0000313" key="4">
    <source>
        <dbReference type="Proteomes" id="UP000435877"/>
    </source>
</evidence>
<reference evidence="4 5" key="1">
    <citation type="submission" date="2019-11" db="EMBL/GenBank/DDBJ databases">
        <authorList>
            <person name="Holert J."/>
        </authorList>
    </citation>
    <scope>NUCLEOTIDE SEQUENCE [LARGE SCALE GENOMIC DNA]</scope>
    <source>
        <strain evidence="2">BC3_2A</strain>
        <strain evidence="3">SB11_1A</strain>
    </source>
</reference>
<dbReference type="Proteomes" id="UP000435877">
    <property type="component" value="Unassembled WGS sequence"/>
</dbReference>
<dbReference type="Proteomes" id="UP000439591">
    <property type="component" value="Unassembled WGS sequence"/>
</dbReference>
<keyword evidence="4" id="KW-1185">Reference proteome</keyword>
<evidence type="ECO:0000313" key="2">
    <source>
        <dbReference type="EMBL" id="CAA0079430.1"/>
    </source>
</evidence>
<accession>A0A5S9NAM7</accession>
<organism evidence="3 4">
    <name type="scientific">Zhongshania aliphaticivorans</name>
    <dbReference type="NCBI Taxonomy" id="1470434"/>
    <lineage>
        <taxon>Bacteria</taxon>
        <taxon>Pseudomonadati</taxon>
        <taxon>Pseudomonadota</taxon>
        <taxon>Gammaproteobacteria</taxon>
        <taxon>Cellvibrionales</taxon>
        <taxon>Spongiibacteraceae</taxon>
        <taxon>Zhongshania</taxon>
    </lineage>
</organism>
<dbReference type="EMBL" id="CACSIK010000001">
    <property type="protein sequence ID" value="CAA0086151.1"/>
    <property type="molecule type" value="Genomic_DNA"/>
</dbReference>
<protein>
    <recommendedName>
        <fullName evidence="6">Porin</fullName>
    </recommendedName>
</protein>
<dbReference type="Pfam" id="PF16956">
    <property type="entry name" value="Porin_7"/>
    <property type="match status" value="1"/>
</dbReference>
<dbReference type="EMBL" id="CACSIM010000001">
    <property type="protein sequence ID" value="CAA0079430.1"/>
    <property type="molecule type" value="Genomic_DNA"/>
</dbReference>
<evidence type="ECO:0000313" key="3">
    <source>
        <dbReference type="EMBL" id="CAA0086151.1"/>
    </source>
</evidence>
<dbReference type="InterPro" id="IPR031593">
    <property type="entry name" value="Porin_7"/>
</dbReference>
<sequence length="255" mass="26900">MKKIVLASAIALAATGQAYADYQFEVGGVYTDGEISSVDYDGLGVAGEFHFDKVDTSKGPLAEASFLDKSSFVNFSFISIEPDVANADDVDTTNIGGRFVTANNIIIEADWATVDTGNDDDDTIRVGVGTYLNDNTDVVVSYSTDDDTDVLDATFHGLNSLSQGASVGYDVTVAYIDTDDDSGYQIGVGGTYYFNNMFGLGLNASVQDVGDYSSDRIGISASFFPNEQVELLATIFDDGGDADGNGLLIGGAVRF</sequence>
<evidence type="ECO:0000313" key="5">
    <source>
        <dbReference type="Proteomes" id="UP000439591"/>
    </source>
</evidence>
<name>A0A5S9NAM7_9GAMM</name>
<evidence type="ECO:0000256" key="1">
    <source>
        <dbReference type="SAM" id="SignalP"/>
    </source>
</evidence>
<proteinExistence type="predicted"/>
<feature type="chain" id="PRO_5036372858" description="Porin" evidence="1">
    <location>
        <begin position="21"/>
        <end position="255"/>
    </location>
</feature>
<gene>
    <name evidence="3" type="ORF">IHBHHGIJ_00974</name>
    <name evidence="2" type="ORF">KFEGEMFD_00177</name>
</gene>